<dbReference type="Proteomes" id="UP000001302">
    <property type="component" value="Chromosome"/>
</dbReference>
<dbReference type="Pfam" id="PF13450">
    <property type="entry name" value="NAD_binding_8"/>
    <property type="match status" value="1"/>
</dbReference>
<dbReference type="EMBL" id="CP002156">
    <property type="protein sequence ID" value="ADM08340.1"/>
    <property type="molecule type" value="Genomic_DNA"/>
</dbReference>
<sequence length="605" mass="69111">MSVQRDDLLRRHDIYALGCFEKKKTVYTQQARALTLIHALFKAGKIAKGTKIGIVGGGISGIAAAIAAKKVGARVVVVEKEENLIPIQRDCSHRYLHPHAYDWPAAWCNENNSGLPIDELNWEAGTAKEVTETLEDKFKKFVNKSNETGDLKEITFYTCWPARMLLFDRVNKKHVLSKRAFDRDGENWRLFERDPSWSGVVDECTPISDEFRAEREQWKSAASKLIRRIRHGDISLPPPYLSPKGRNGINGQTPIFWNGQEHFTFKGKEISAKAFPDDDINPDFIVDCDILIFATGFGIEDPRDSILNDLKNHFGHKKEFDEIVEKRINKLPLKNNGYWEKDRINEEKSLTNTIHETDIKENTHDKPPKLYVVSGSGDGALIDILRLLILDFTGPEYHRDLLDKLNALLFPRQAVGVWLSQKDVLVYAEALRRLFNSDDFKRTEGETDRLSMIGRTMAGFDIDAFLDHFSINLADAEVYNVSIDPQPFWTPASVAHRLLVWCLHKKGRVRFVRGRVIRYADKRSAIQRTVTGKWRDVGNSAIVARHGVARQSEAFLRIQGVLINTTRTPGEVAADGRRLVSLLRLSDRLHPETEKFFRHTIKHLR</sequence>
<proteinExistence type="predicted"/>
<dbReference type="STRING" id="314260.PB2503_01307"/>
<evidence type="ECO:0000313" key="1">
    <source>
        <dbReference type="EMBL" id="ADM08340.1"/>
    </source>
</evidence>
<protein>
    <submittedName>
        <fullName evidence="1">Uncharacterized protein</fullName>
    </submittedName>
</protein>
<dbReference type="InterPro" id="IPR036291">
    <property type="entry name" value="NAD(P)-bd_dom_sf"/>
</dbReference>
<organism evidence="1 2">
    <name type="scientific">Parvularcula bermudensis (strain ATCC BAA-594 / HTCC2503 / KCTC 12087)</name>
    <dbReference type="NCBI Taxonomy" id="314260"/>
    <lineage>
        <taxon>Bacteria</taxon>
        <taxon>Pseudomonadati</taxon>
        <taxon>Pseudomonadota</taxon>
        <taxon>Alphaproteobacteria</taxon>
        <taxon>Parvularculales</taxon>
        <taxon>Parvularculaceae</taxon>
        <taxon>Parvularcula</taxon>
    </lineage>
</organism>
<gene>
    <name evidence="1" type="ordered locus">PB2503_01307</name>
</gene>
<dbReference type="HOGENOM" id="CLU_451170_0_0_5"/>
<evidence type="ECO:0000313" key="2">
    <source>
        <dbReference type="Proteomes" id="UP000001302"/>
    </source>
</evidence>
<dbReference type="eggNOG" id="COG3903">
    <property type="taxonomic scope" value="Bacteria"/>
</dbReference>
<name>E0TBG5_PARBH</name>
<dbReference type="KEGG" id="pbr:PB2503_01307"/>
<dbReference type="SUPFAM" id="SSF51905">
    <property type="entry name" value="FAD/NAD(P)-binding domain"/>
    <property type="match status" value="1"/>
</dbReference>
<dbReference type="AlphaFoldDB" id="E0TBG5"/>
<dbReference type="Gene3D" id="3.50.50.60">
    <property type="entry name" value="FAD/NAD(P)-binding domain"/>
    <property type="match status" value="1"/>
</dbReference>
<keyword evidence="2" id="KW-1185">Reference proteome</keyword>
<reference evidence="1 2" key="2">
    <citation type="journal article" date="2011" name="J. Bacteriol.">
        <title>Complete genome sequence of strain HTCC2503T of Parvularcula bermudensis, the type species of the order "Parvularculales" in the class Alphaproteobacteria.</title>
        <authorList>
            <person name="Oh H.M."/>
            <person name="Kang I."/>
            <person name="Vergin K.L."/>
            <person name="Kang D."/>
            <person name="Rhee K.H."/>
            <person name="Giovannoni S.J."/>
            <person name="Cho J.C."/>
        </authorList>
    </citation>
    <scope>NUCLEOTIDE SEQUENCE [LARGE SCALE GENOMIC DNA]</scope>
    <source>
        <strain evidence="2">ATCC BAA-594 / HTCC2503 / KCTC 12087</strain>
    </source>
</reference>
<dbReference type="InterPro" id="IPR036188">
    <property type="entry name" value="FAD/NAD-bd_sf"/>
</dbReference>
<accession>E0TBG5</accession>
<reference evidence="2" key="1">
    <citation type="submission" date="2010-08" db="EMBL/GenBank/DDBJ databases">
        <title>Genome sequence of Parvularcula bermudensis HTCC2503.</title>
        <authorList>
            <person name="Kang D.-M."/>
            <person name="Oh H.-M."/>
            <person name="Cho J.-C."/>
        </authorList>
    </citation>
    <scope>NUCLEOTIDE SEQUENCE [LARGE SCALE GENOMIC DNA]</scope>
    <source>
        <strain evidence="2">ATCC BAA-594 / HTCC2503 / KCTC 12087</strain>
    </source>
</reference>
<dbReference type="SUPFAM" id="SSF51735">
    <property type="entry name" value="NAD(P)-binding Rossmann-fold domains"/>
    <property type="match status" value="1"/>
</dbReference>